<feature type="transmembrane region" description="Helical" evidence="8">
    <location>
        <begin position="185"/>
        <end position="208"/>
    </location>
</feature>
<feature type="transmembrane region" description="Helical" evidence="8">
    <location>
        <begin position="215"/>
        <end position="239"/>
    </location>
</feature>
<dbReference type="InterPro" id="IPR036259">
    <property type="entry name" value="MFS_trans_sf"/>
</dbReference>
<protein>
    <recommendedName>
        <fullName evidence="9">Major facilitator superfamily (MFS) profile domain-containing protein</fullName>
    </recommendedName>
</protein>
<evidence type="ECO:0000313" key="11">
    <source>
        <dbReference type="Proteomes" id="UP000053789"/>
    </source>
</evidence>
<evidence type="ECO:0000256" key="8">
    <source>
        <dbReference type="SAM" id="Phobius"/>
    </source>
</evidence>
<dbReference type="SUPFAM" id="SSF103473">
    <property type="entry name" value="MFS general substrate transporter"/>
    <property type="match status" value="1"/>
</dbReference>
<keyword evidence="11" id="KW-1185">Reference proteome</keyword>
<dbReference type="GO" id="GO:0005351">
    <property type="term" value="F:carbohydrate:proton symporter activity"/>
    <property type="evidence" value="ECO:0007669"/>
    <property type="project" value="TreeGrafter"/>
</dbReference>
<evidence type="ECO:0000256" key="4">
    <source>
        <dbReference type="ARBA" id="ARBA00022692"/>
    </source>
</evidence>
<evidence type="ECO:0000256" key="6">
    <source>
        <dbReference type="ARBA" id="ARBA00023136"/>
    </source>
</evidence>
<dbReference type="GeneID" id="27702510"/>
<evidence type="ECO:0000259" key="9">
    <source>
        <dbReference type="PROSITE" id="PS50850"/>
    </source>
</evidence>
<dbReference type="Gene3D" id="1.20.1250.20">
    <property type="entry name" value="MFS general substrate transporter like domains"/>
    <property type="match status" value="1"/>
</dbReference>
<keyword evidence="3 7" id="KW-0813">Transport</keyword>
<keyword evidence="6 8" id="KW-0472">Membrane</keyword>
<dbReference type="RefSeq" id="XP_016616819.1">
    <property type="nucleotide sequence ID" value="XM_016767303.1"/>
</dbReference>
<dbReference type="GO" id="GO:0016020">
    <property type="term" value="C:membrane"/>
    <property type="evidence" value="ECO:0007669"/>
    <property type="project" value="UniProtKB-SubCell"/>
</dbReference>
<dbReference type="InterPro" id="IPR020846">
    <property type="entry name" value="MFS_dom"/>
</dbReference>
<dbReference type="PANTHER" id="PTHR48022">
    <property type="entry name" value="PLASTIDIC GLUCOSE TRANSPORTER 4"/>
    <property type="match status" value="1"/>
</dbReference>
<accession>A0A0D2HH89</accession>
<feature type="transmembrane region" description="Helical" evidence="8">
    <location>
        <begin position="245"/>
        <end position="263"/>
    </location>
</feature>
<dbReference type="InterPro" id="IPR005828">
    <property type="entry name" value="MFS_sugar_transport-like"/>
</dbReference>
<keyword evidence="5 8" id="KW-1133">Transmembrane helix</keyword>
<gene>
    <name evidence="10" type="ORF">Z519_09582</name>
</gene>
<organism evidence="10 11">
    <name type="scientific">Cladophialophora bantiana (strain ATCC 10958 / CBS 173.52 / CDC B-1940 / NIH 8579)</name>
    <name type="common">Xylohypha bantiana</name>
    <dbReference type="NCBI Taxonomy" id="1442370"/>
    <lineage>
        <taxon>Eukaryota</taxon>
        <taxon>Fungi</taxon>
        <taxon>Dikarya</taxon>
        <taxon>Ascomycota</taxon>
        <taxon>Pezizomycotina</taxon>
        <taxon>Eurotiomycetes</taxon>
        <taxon>Chaetothyriomycetidae</taxon>
        <taxon>Chaetothyriales</taxon>
        <taxon>Herpotrichiellaceae</taxon>
        <taxon>Cladophialophora</taxon>
    </lineage>
</organism>
<feature type="transmembrane region" description="Helical" evidence="8">
    <location>
        <begin position="401"/>
        <end position="421"/>
    </location>
</feature>
<feature type="transmembrane region" description="Helical" evidence="8">
    <location>
        <begin position="499"/>
        <end position="516"/>
    </location>
</feature>
<evidence type="ECO:0000256" key="5">
    <source>
        <dbReference type="ARBA" id="ARBA00022989"/>
    </source>
</evidence>
<dbReference type="VEuPathDB" id="FungiDB:Z519_09582"/>
<dbReference type="FunFam" id="1.20.1250.20:FF:000134">
    <property type="entry name" value="MFS sugar transporter protein"/>
    <property type="match status" value="1"/>
</dbReference>
<dbReference type="HOGENOM" id="CLU_001265_30_13_1"/>
<evidence type="ECO:0000313" key="10">
    <source>
        <dbReference type="EMBL" id="KIW90150.1"/>
    </source>
</evidence>
<evidence type="ECO:0000256" key="7">
    <source>
        <dbReference type="RuleBase" id="RU003346"/>
    </source>
</evidence>
<dbReference type="OrthoDB" id="6133115at2759"/>
<dbReference type="PANTHER" id="PTHR48022:SF70">
    <property type="entry name" value="MONOSACCHARIDE TRANSPORTER, PUTATIVE (AFU_ORTHOLOGUE AFUA_5G14540)-RELATED"/>
    <property type="match status" value="1"/>
</dbReference>
<feature type="transmembrane region" description="Helical" evidence="8">
    <location>
        <begin position="537"/>
        <end position="557"/>
    </location>
</feature>
<feature type="transmembrane region" description="Helical" evidence="8">
    <location>
        <begin position="275"/>
        <end position="296"/>
    </location>
</feature>
<sequence length="635" mass="71267">MYGFLPLLISKALPRPTYSMTTHFPQMKERTGRWLSERHARRVQPKDQQLPMGEAEEQTVRAQYGNRSPTASLPVVSIVLVFAQKQYKLADHSGLSEEKQAIHQVEDSKAAVTDKEIKAVNADFAAALGQNAPNPWGRGHVALYCCCLVVYLCSTMNGYDGSLMGSINALPNYLRYYNVSENEQAGTGIVFAIFQVGQMTGALFVWLADWKGRKLPIFLGCAGVMVGTIVTATAKTLAIFIGGRFLLSFFCTWATTAAPMYIVEIAPPLYRGTVSGLYNTLWYMGSIIATFAVYGTHLHFTSNLDWRLPLWLQLLCPGIVCIAVWFLPESPRFLVATDRLEEARDFVVKYHANGDASHPIVNLELNEIQHNLRDVPLASWSNFFDLRILVKSRSRRYRSMLNLAWSWFGQFSGNNVISYYLPLLLTNVGVTDTNTVLLLNAVYALTGWIAAAAGARFHDVFGRRKMMLGSTFGMIICLSITAGTAAGYVNTGSKSSSDASIAFIYIFGVVFAFAYTSMQPIYPAEVMSNEMRAKGMWLFQFTAGLASFVNTFAAPVALKNIKYWFYVFFVFWDCFEFLFIYFFFVETKGRTLEELDEVFEAKNPRKASTRKVVLRRQEIVDVEGSRNVSRVDQLS</sequence>
<name>A0A0D2HH89_CLAB1</name>
<dbReference type="Pfam" id="PF00083">
    <property type="entry name" value="Sugar_tr"/>
    <property type="match status" value="1"/>
</dbReference>
<evidence type="ECO:0000256" key="1">
    <source>
        <dbReference type="ARBA" id="ARBA00004141"/>
    </source>
</evidence>
<reference evidence="10" key="1">
    <citation type="submission" date="2015-01" db="EMBL/GenBank/DDBJ databases">
        <title>The Genome Sequence of Cladophialophora bantiana CBS 173.52.</title>
        <authorList>
            <consortium name="The Broad Institute Genomics Platform"/>
            <person name="Cuomo C."/>
            <person name="de Hoog S."/>
            <person name="Gorbushina A."/>
            <person name="Stielow B."/>
            <person name="Teixiera M."/>
            <person name="Abouelleil A."/>
            <person name="Chapman S.B."/>
            <person name="Priest M."/>
            <person name="Young S.K."/>
            <person name="Wortman J."/>
            <person name="Nusbaum C."/>
            <person name="Birren B."/>
        </authorList>
    </citation>
    <scope>NUCLEOTIDE SEQUENCE [LARGE SCALE GENOMIC DNA]</scope>
    <source>
        <strain evidence="10">CBS 173.52</strain>
    </source>
</reference>
<dbReference type="AlphaFoldDB" id="A0A0D2HH89"/>
<feature type="transmembrane region" description="Helical" evidence="8">
    <location>
        <begin position="563"/>
        <end position="584"/>
    </location>
</feature>
<comment type="subcellular location">
    <subcellularLocation>
        <location evidence="1">Membrane</location>
        <topology evidence="1">Multi-pass membrane protein</topology>
    </subcellularLocation>
</comment>
<comment type="similarity">
    <text evidence="2 7">Belongs to the major facilitator superfamily. Sugar transporter (TC 2.A.1.1) family.</text>
</comment>
<dbReference type="PROSITE" id="PS50850">
    <property type="entry name" value="MFS"/>
    <property type="match status" value="1"/>
</dbReference>
<evidence type="ECO:0000256" key="2">
    <source>
        <dbReference type="ARBA" id="ARBA00010992"/>
    </source>
</evidence>
<dbReference type="InterPro" id="IPR003663">
    <property type="entry name" value="Sugar/inositol_transpt"/>
</dbReference>
<dbReference type="Proteomes" id="UP000053789">
    <property type="component" value="Unassembled WGS sequence"/>
</dbReference>
<dbReference type="InterPro" id="IPR050360">
    <property type="entry name" value="MFS_Sugar_Transporters"/>
</dbReference>
<evidence type="ECO:0000256" key="3">
    <source>
        <dbReference type="ARBA" id="ARBA00022448"/>
    </source>
</evidence>
<feature type="domain" description="Major facilitator superfamily (MFS) profile" evidence="9">
    <location>
        <begin position="146"/>
        <end position="588"/>
    </location>
</feature>
<dbReference type="EMBL" id="KN846994">
    <property type="protein sequence ID" value="KIW90150.1"/>
    <property type="molecule type" value="Genomic_DNA"/>
</dbReference>
<feature type="transmembrane region" description="Helical" evidence="8">
    <location>
        <begin position="308"/>
        <end position="327"/>
    </location>
</feature>
<feature type="transmembrane region" description="Helical" evidence="8">
    <location>
        <begin position="467"/>
        <end position="487"/>
    </location>
</feature>
<feature type="transmembrane region" description="Helical" evidence="8">
    <location>
        <begin position="436"/>
        <end position="455"/>
    </location>
</feature>
<keyword evidence="4 8" id="KW-0812">Transmembrane</keyword>
<dbReference type="NCBIfam" id="TIGR00879">
    <property type="entry name" value="SP"/>
    <property type="match status" value="1"/>
</dbReference>
<proteinExistence type="inferred from homology"/>